<evidence type="ECO:0000256" key="1">
    <source>
        <dbReference type="SAM" id="SignalP"/>
    </source>
</evidence>
<organism evidence="2 3">
    <name type="scientific">Paenimyroides ummariense</name>
    <dbReference type="NCBI Taxonomy" id="913024"/>
    <lineage>
        <taxon>Bacteria</taxon>
        <taxon>Pseudomonadati</taxon>
        <taxon>Bacteroidota</taxon>
        <taxon>Flavobacteriia</taxon>
        <taxon>Flavobacteriales</taxon>
        <taxon>Flavobacteriaceae</taxon>
        <taxon>Paenimyroides</taxon>
    </lineage>
</organism>
<dbReference type="AlphaFoldDB" id="A0A1I5A661"/>
<feature type="chain" id="PRO_5011453490" description="Outer membrane protein beta-barrel domain-containing protein" evidence="1">
    <location>
        <begin position="24"/>
        <end position="281"/>
    </location>
</feature>
<dbReference type="OrthoDB" id="8887208at2"/>
<keyword evidence="3" id="KW-1185">Reference proteome</keyword>
<evidence type="ECO:0008006" key="4">
    <source>
        <dbReference type="Google" id="ProtNLM"/>
    </source>
</evidence>
<name>A0A1I5A661_9FLAO</name>
<protein>
    <recommendedName>
        <fullName evidence="4">Outer membrane protein beta-barrel domain-containing protein</fullName>
    </recommendedName>
</protein>
<keyword evidence="1" id="KW-0732">Signal</keyword>
<dbReference type="RefSeq" id="WP_091521461.1">
    <property type="nucleotide sequence ID" value="NZ_FOVI01000007.1"/>
</dbReference>
<dbReference type="STRING" id="913024.SAMN05421741_107120"/>
<reference evidence="3" key="1">
    <citation type="submission" date="2016-10" db="EMBL/GenBank/DDBJ databases">
        <authorList>
            <person name="Varghese N."/>
            <person name="Submissions S."/>
        </authorList>
    </citation>
    <scope>NUCLEOTIDE SEQUENCE [LARGE SCALE GENOMIC DNA]</scope>
    <source>
        <strain evidence="3">DS-12</strain>
    </source>
</reference>
<dbReference type="Proteomes" id="UP000199036">
    <property type="component" value="Unassembled WGS sequence"/>
</dbReference>
<evidence type="ECO:0000313" key="3">
    <source>
        <dbReference type="Proteomes" id="UP000199036"/>
    </source>
</evidence>
<sequence length="281" mass="31540">MKTLHKLLLLSGLTLINVHSSFGQEVTTNPYTSTNKGKIFVYWGGNRGYYSNSDIHFKGDDFDFTVKDATAHDKPKGWHVDYINPTKMTIPQTNLRVGYFISDNYSVSIGVDHMKYVMTQNQEATVTGTYPNEGTYGEVLPNGKTKLTEDFLMFEHTDGLNYVNAEIARHKDFSKYLGITNTDKIQFNGLVGVGAGVLYPKTNATVLGRERHDDFKVAGWGVSAKAGVNATFLKHFFIQYEWKFGYIDITKAPIILNNNAYASHHFTFNQGIFAVGGIFKL</sequence>
<proteinExistence type="predicted"/>
<dbReference type="EMBL" id="FOVI01000007">
    <property type="protein sequence ID" value="SFN57953.1"/>
    <property type="molecule type" value="Genomic_DNA"/>
</dbReference>
<evidence type="ECO:0000313" key="2">
    <source>
        <dbReference type="EMBL" id="SFN57953.1"/>
    </source>
</evidence>
<feature type="signal peptide" evidence="1">
    <location>
        <begin position="1"/>
        <end position="23"/>
    </location>
</feature>
<accession>A0A1I5A661</accession>
<gene>
    <name evidence="2" type="ORF">SAMN05421741_107120</name>
</gene>